<dbReference type="GO" id="GO:0005507">
    <property type="term" value="F:copper ion binding"/>
    <property type="evidence" value="ECO:0007669"/>
    <property type="project" value="InterPro"/>
</dbReference>
<accession>A0A3E0H2K0</accession>
<dbReference type="PROSITE" id="PS01047">
    <property type="entry name" value="HMA_1"/>
    <property type="match status" value="1"/>
</dbReference>
<evidence type="ECO:0000256" key="1">
    <source>
        <dbReference type="ARBA" id="ARBA00022723"/>
    </source>
</evidence>
<protein>
    <submittedName>
        <fullName evidence="3">Copper chaperone CopZ</fullName>
    </submittedName>
</protein>
<reference evidence="3 4" key="1">
    <citation type="submission" date="2018-08" db="EMBL/GenBank/DDBJ databases">
        <title>Genomic Encyclopedia of Archaeal and Bacterial Type Strains, Phase II (KMG-II): from individual species to whole genera.</title>
        <authorList>
            <person name="Goeker M."/>
        </authorList>
    </citation>
    <scope>NUCLEOTIDE SEQUENCE [LARGE SCALE GENOMIC DNA]</scope>
    <source>
        <strain evidence="3 4">DSM 45791</strain>
    </source>
</reference>
<gene>
    <name evidence="3" type="ORF">BCF44_116129</name>
</gene>
<dbReference type="OrthoDB" id="9813965at2"/>
<feature type="domain" description="HMA" evidence="2">
    <location>
        <begin position="2"/>
        <end position="67"/>
    </location>
</feature>
<keyword evidence="4" id="KW-1185">Reference proteome</keyword>
<dbReference type="PROSITE" id="PS50846">
    <property type="entry name" value="HMA_2"/>
    <property type="match status" value="1"/>
</dbReference>
<dbReference type="Proteomes" id="UP000256269">
    <property type="component" value="Unassembled WGS sequence"/>
</dbReference>
<name>A0A3E0H2K0_9PSEU</name>
<keyword evidence="1" id="KW-0479">Metal-binding</keyword>
<evidence type="ECO:0000313" key="3">
    <source>
        <dbReference type="EMBL" id="REH36260.1"/>
    </source>
</evidence>
<dbReference type="InterPro" id="IPR036163">
    <property type="entry name" value="HMA_dom_sf"/>
</dbReference>
<organism evidence="3 4">
    <name type="scientific">Kutzneria buriramensis</name>
    <dbReference type="NCBI Taxonomy" id="1045776"/>
    <lineage>
        <taxon>Bacteria</taxon>
        <taxon>Bacillati</taxon>
        <taxon>Actinomycetota</taxon>
        <taxon>Actinomycetes</taxon>
        <taxon>Pseudonocardiales</taxon>
        <taxon>Pseudonocardiaceae</taxon>
        <taxon>Kutzneria</taxon>
    </lineage>
</organism>
<dbReference type="AlphaFoldDB" id="A0A3E0H2K0"/>
<dbReference type="Pfam" id="PF00403">
    <property type="entry name" value="HMA"/>
    <property type="match status" value="1"/>
</dbReference>
<dbReference type="PRINTS" id="PR00944">
    <property type="entry name" value="CUEXPORT"/>
</dbReference>
<dbReference type="InterPro" id="IPR006121">
    <property type="entry name" value="HMA_dom"/>
</dbReference>
<sequence>MIESTYTVTGMTCGHCVRSVTEGISTIDGVDEVDVDLATGRVIVTAHHPVPDDEVHAAVIAAGYEFADGRR</sequence>
<proteinExistence type="predicted"/>
<dbReference type="RefSeq" id="WP_116179557.1">
    <property type="nucleotide sequence ID" value="NZ_CP144375.1"/>
</dbReference>
<dbReference type="InterPro" id="IPR017969">
    <property type="entry name" value="Heavy-metal-associated_CS"/>
</dbReference>
<evidence type="ECO:0000259" key="2">
    <source>
        <dbReference type="PROSITE" id="PS50846"/>
    </source>
</evidence>
<dbReference type="SUPFAM" id="SSF55008">
    <property type="entry name" value="HMA, heavy metal-associated domain"/>
    <property type="match status" value="1"/>
</dbReference>
<dbReference type="CDD" id="cd00371">
    <property type="entry name" value="HMA"/>
    <property type="match status" value="1"/>
</dbReference>
<dbReference type="EMBL" id="QUNO01000016">
    <property type="protein sequence ID" value="REH36260.1"/>
    <property type="molecule type" value="Genomic_DNA"/>
</dbReference>
<dbReference type="InterPro" id="IPR000428">
    <property type="entry name" value="Cu-bd"/>
</dbReference>
<dbReference type="Gene3D" id="3.30.70.100">
    <property type="match status" value="1"/>
</dbReference>
<evidence type="ECO:0000313" key="4">
    <source>
        <dbReference type="Proteomes" id="UP000256269"/>
    </source>
</evidence>
<dbReference type="GO" id="GO:0006825">
    <property type="term" value="P:copper ion transport"/>
    <property type="evidence" value="ECO:0007669"/>
    <property type="project" value="InterPro"/>
</dbReference>
<comment type="caution">
    <text evidence="3">The sequence shown here is derived from an EMBL/GenBank/DDBJ whole genome shotgun (WGS) entry which is preliminary data.</text>
</comment>